<feature type="chain" id="PRO_5003732659" evidence="3">
    <location>
        <begin position="24"/>
        <end position="388"/>
    </location>
</feature>
<feature type="region of interest" description="Disordered" evidence="1">
    <location>
        <begin position="197"/>
        <end position="309"/>
    </location>
</feature>
<dbReference type="Proteomes" id="UP000006514">
    <property type="component" value="Unassembled WGS sequence"/>
</dbReference>
<feature type="compositionally biased region" description="Low complexity" evidence="1">
    <location>
        <begin position="126"/>
        <end position="137"/>
    </location>
</feature>
<keyword evidence="2" id="KW-0812">Transmembrane</keyword>
<evidence type="ECO:0000256" key="3">
    <source>
        <dbReference type="SAM" id="SignalP"/>
    </source>
</evidence>
<name>J0D081_AURST</name>
<accession>J0D081</accession>
<dbReference type="KEGG" id="adl:AURDEDRAFT_129370"/>
<feature type="compositionally biased region" description="Low complexity" evidence="1">
    <location>
        <begin position="243"/>
        <end position="272"/>
    </location>
</feature>
<feature type="region of interest" description="Disordered" evidence="1">
    <location>
        <begin position="121"/>
        <end position="144"/>
    </location>
</feature>
<feature type="compositionally biased region" description="Low complexity" evidence="1">
    <location>
        <begin position="214"/>
        <end position="226"/>
    </location>
</feature>
<dbReference type="InParanoid" id="J0D081"/>
<keyword evidence="2" id="KW-1133">Transmembrane helix</keyword>
<evidence type="ECO:0000313" key="5">
    <source>
        <dbReference type="Proteomes" id="UP000006514"/>
    </source>
</evidence>
<evidence type="ECO:0000313" key="4">
    <source>
        <dbReference type="EMBL" id="EJD37667.1"/>
    </source>
</evidence>
<feature type="transmembrane region" description="Helical" evidence="2">
    <location>
        <begin position="312"/>
        <end position="338"/>
    </location>
</feature>
<gene>
    <name evidence="4" type="ORF">AURDEDRAFT_129370</name>
</gene>
<dbReference type="EMBL" id="JH687837">
    <property type="protein sequence ID" value="EJD37667.1"/>
    <property type="molecule type" value="Genomic_DNA"/>
</dbReference>
<feature type="signal peptide" evidence="3">
    <location>
        <begin position="1"/>
        <end position="23"/>
    </location>
</feature>
<dbReference type="AlphaFoldDB" id="J0D081"/>
<keyword evidence="3" id="KW-0732">Signal</keyword>
<evidence type="ECO:0000256" key="1">
    <source>
        <dbReference type="SAM" id="MobiDB-lite"/>
    </source>
</evidence>
<reference evidence="5" key="1">
    <citation type="journal article" date="2012" name="Science">
        <title>The Paleozoic origin of enzymatic lignin decomposition reconstructed from 31 fungal genomes.</title>
        <authorList>
            <person name="Floudas D."/>
            <person name="Binder M."/>
            <person name="Riley R."/>
            <person name="Barry K."/>
            <person name="Blanchette R.A."/>
            <person name="Henrissat B."/>
            <person name="Martinez A.T."/>
            <person name="Otillar R."/>
            <person name="Spatafora J.W."/>
            <person name="Yadav J.S."/>
            <person name="Aerts A."/>
            <person name="Benoit I."/>
            <person name="Boyd A."/>
            <person name="Carlson A."/>
            <person name="Copeland A."/>
            <person name="Coutinho P.M."/>
            <person name="de Vries R.P."/>
            <person name="Ferreira P."/>
            <person name="Findley K."/>
            <person name="Foster B."/>
            <person name="Gaskell J."/>
            <person name="Glotzer D."/>
            <person name="Gorecki P."/>
            <person name="Heitman J."/>
            <person name="Hesse C."/>
            <person name="Hori C."/>
            <person name="Igarashi K."/>
            <person name="Jurgens J.A."/>
            <person name="Kallen N."/>
            <person name="Kersten P."/>
            <person name="Kohler A."/>
            <person name="Kuees U."/>
            <person name="Kumar T.K.A."/>
            <person name="Kuo A."/>
            <person name="LaButti K."/>
            <person name="Larrondo L.F."/>
            <person name="Lindquist E."/>
            <person name="Ling A."/>
            <person name="Lombard V."/>
            <person name="Lucas S."/>
            <person name="Lundell T."/>
            <person name="Martin R."/>
            <person name="McLaughlin D.J."/>
            <person name="Morgenstern I."/>
            <person name="Morin E."/>
            <person name="Murat C."/>
            <person name="Nagy L.G."/>
            <person name="Nolan M."/>
            <person name="Ohm R.A."/>
            <person name="Patyshakuliyeva A."/>
            <person name="Rokas A."/>
            <person name="Ruiz-Duenas F.J."/>
            <person name="Sabat G."/>
            <person name="Salamov A."/>
            <person name="Samejima M."/>
            <person name="Schmutz J."/>
            <person name="Slot J.C."/>
            <person name="St John F."/>
            <person name="Stenlid J."/>
            <person name="Sun H."/>
            <person name="Sun S."/>
            <person name="Syed K."/>
            <person name="Tsang A."/>
            <person name="Wiebenga A."/>
            <person name="Young D."/>
            <person name="Pisabarro A."/>
            <person name="Eastwood D.C."/>
            <person name="Martin F."/>
            <person name="Cullen D."/>
            <person name="Grigoriev I.V."/>
            <person name="Hibbett D.S."/>
        </authorList>
    </citation>
    <scope>NUCLEOTIDE SEQUENCE [LARGE SCALE GENOMIC DNA]</scope>
    <source>
        <strain evidence="5">TFB10046</strain>
    </source>
</reference>
<protein>
    <submittedName>
        <fullName evidence="4">Uncharacterized protein</fullName>
    </submittedName>
</protein>
<evidence type="ECO:0000256" key="2">
    <source>
        <dbReference type="SAM" id="Phobius"/>
    </source>
</evidence>
<proteinExistence type="predicted"/>
<sequence length="388" mass="40183">MFHALWVLFILLSVLPTFDLAQGQQVIVYEAGGSDWELRGGVTTVSFASLGASCSAGSPENAQSQAFVLSSPKDVITLQFTGTTVVGDRTAIAIYGATFPSSACDEGKNPTLSFLSESNQLGVEGTTGSAPTTTTKGQSWPPGSCTPYPAPRVACELLLAQYGRLNSLNAHRIDITTTGPRLVIFSAKVVGAGAADMRTPVVPSPPWAQSPRMSAASSAMQEADAAPVSSESRSAHGAGGAAHGTTGTDPTPTTEKGAAPRPGRPEAPALPGQSGPAVSVPAKTSSSDDADGDAEGVSEGVPNRDPSRAHTLVPIPAVVVPAVALSVLIGASMVLHCVRRHRKRRRASLRAFDMAASPPQATPRTRKRLEAALFWHEGGAPPRYEPYS</sequence>
<keyword evidence="2" id="KW-0472">Membrane</keyword>
<keyword evidence="5" id="KW-1185">Reference proteome</keyword>
<organism evidence="4 5">
    <name type="scientific">Auricularia subglabra (strain TFB-10046 / SS5)</name>
    <name type="common">White-rot fungus</name>
    <name type="synonym">Auricularia delicata (strain TFB10046)</name>
    <dbReference type="NCBI Taxonomy" id="717982"/>
    <lineage>
        <taxon>Eukaryota</taxon>
        <taxon>Fungi</taxon>
        <taxon>Dikarya</taxon>
        <taxon>Basidiomycota</taxon>
        <taxon>Agaricomycotina</taxon>
        <taxon>Agaricomycetes</taxon>
        <taxon>Auriculariales</taxon>
        <taxon>Auriculariaceae</taxon>
        <taxon>Auricularia</taxon>
    </lineage>
</organism>